<name>A0A848DAT7_9EURY</name>
<proteinExistence type="predicted"/>
<dbReference type="Proteomes" id="UP000606580">
    <property type="component" value="Unassembled WGS sequence"/>
</dbReference>
<dbReference type="InterPro" id="IPR025354">
    <property type="entry name" value="DUF4258"/>
</dbReference>
<accession>A0A848DAT7</accession>
<sequence length="87" mass="10494">MDKLKIDFTKHAEDMLKERNLEKKLIEETVFDPDWKEEKEEDIWHAFRRVGNKVLRVIVKGKEGSYKVITMYYDRRIKDEAQSGYGK</sequence>
<comment type="caution">
    <text evidence="1">The sequence shown here is derived from an EMBL/GenBank/DDBJ whole genome shotgun (WGS) entry which is preliminary data.</text>
</comment>
<organism evidence="1 2">
    <name type="scientific">Candidatus Ethanoperedens thermophilum</name>
    <dbReference type="NCBI Taxonomy" id="2766897"/>
    <lineage>
        <taxon>Archaea</taxon>
        <taxon>Methanobacteriati</taxon>
        <taxon>Methanobacteriota</taxon>
        <taxon>Stenosarchaea group</taxon>
        <taxon>Methanomicrobia</taxon>
        <taxon>Methanosarcinales</taxon>
        <taxon>Methanosarcinales incertae sedis</taxon>
        <taxon>GOM Arc I cluster</taxon>
        <taxon>Candidatus Ethanoperedens</taxon>
    </lineage>
</organism>
<evidence type="ECO:0000313" key="1">
    <source>
        <dbReference type="EMBL" id="NMG83242.1"/>
    </source>
</evidence>
<evidence type="ECO:0000313" key="2">
    <source>
        <dbReference type="Proteomes" id="UP000606580"/>
    </source>
</evidence>
<gene>
    <name evidence="1" type="ORF">GIS02_03425</name>
</gene>
<dbReference type="Pfam" id="PF14076">
    <property type="entry name" value="DUF4258"/>
    <property type="match status" value="1"/>
</dbReference>
<dbReference type="AlphaFoldDB" id="A0A848DAT7"/>
<dbReference type="EMBL" id="WNEG01000067">
    <property type="protein sequence ID" value="NMG83242.1"/>
    <property type="molecule type" value="Genomic_DNA"/>
</dbReference>
<reference evidence="1" key="1">
    <citation type="journal article" date="2020" name="MBio">
        <title>'Candidatus Ethanoperedens,' a Thermophilic Genus of Archaea Mediating the Anaerobic Oxidation of Ethane.</title>
        <authorList>
            <person name="Hahn C.J."/>
            <person name="Laso-Perez R."/>
            <person name="Vulcano F."/>
            <person name="Vaziourakis K.M."/>
            <person name="Stokke R."/>
            <person name="Steen I.H."/>
            <person name="Teske A."/>
            <person name="Boetius A."/>
            <person name="Liebeke M."/>
            <person name="Amann R."/>
            <person name="Knittel K."/>
            <person name="Wegener G."/>
        </authorList>
    </citation>
    <scope>NUCLEOTIDE SEQUENCE</scope>
    <source>
        <strain evidence="1">GoM-Arc1-LC-WB58</strain>
    </source>
</reference>
<protein>
    <submittedName>
        <fullName evidence="1">DUF4258 domain-containing protein</fullName>
    </submittedName>
</protein>